<feature type="transmembrane region" description="Helical" evidence="8">
    <location>
        <begin position="191"/>
        <end position="211"/>
    </location>
</feature>
<name>A0A0G4ET02_VITBC</name>
<keyword evidence="2" id="KW-0813">Transport</keyword>
<dbReference type="PhylomeDB" id="A0A0G4ET02"/>
<feature type="compositionally biased region" description="Polar residues" evidence="7">
    <location>
        <begin position="317"/>
        <end position="327"/>
    </location>
</feature>
<dbReference type="InterPro" id="IPR011701">
    <property type="entry name" value="MFS"/>
</dbReference>
<dbReference type="SUPFAM" id="SSF103473">
    <property type="entry name" value="MFS general substrate transporter"/>
    <property type="match status" value="2"/>
</dbReference>
<evidence type="ECO:0000256" key="5">
    <source>
        <dbReference type="ARBA" id="ARBA00023136"/>
    </source>
</evidence>
<feature type="compositionally biased region" description="Basic and acidic residues" evidence="7">
    <location>
        <begin position="265"/>
        <end position="274"/>
    </location>
</feature>
<keyword evidence="10" id="KW-1185">Reference proteome</keyword>
<dbReference type="InterPro" id="IPR036259">
    <property type="entry name" value="MFS_trans_sf"/>
</dbReference>
<feature type="region of interest" description="Disordered" evidence="7">
    <location>
        <begin position="265"/>
        <end position="487"/>
    </location>
</feature>
<dbReference type="InterPro" id="IPR044770">
    <property type="entry name" value="MFS_spinster-like"/>
</dbReference>
<dbReference type="STRING" id="1169540.A0A0G4ET02"/>
<dbReference type="Pfam" id="PF07690">
    <property type="entry name" value="MFS_1"/>
    <property type="match status" value="1"/>
</dbReference>
<evidence type="ECO:0000313" key="10">
    <source>
        <dbReference type="Proteomes" id="UP000041254"/>
    </source>
</evidence>
<feature type="transmembrane region" description="Helical" evidence="8">
    <location>
        <begin position="697"/>
        <end position="718"/>
    </location>
</feature>
<feature type="region of interest" description="Disordered" evidence="7">
    <location>
        <begin position="901"/>
        <end position="974"/>
    </location>
</feature>
<evidence type="ECO:0008006" key="11">
    <source>
        <dbReference type="Google" id="ProtNLM"/>
    </source>
</evidence>
<feature type="transmembrane region" description="Helical" evidence="8">
    <location>
        <begin position="223"/>
        <end position="242"/>
    </location>
</feature>
<evidence type="ECO:0000256" key="2">
    <source>
        <dbReference type="ARBA" id="ARBA00022448"/>
    </source>
</evidence>
<dbReference type="OrthoDB" id="331466at2759"/>
<evidence type="ECO:0000256" key="3">
    <source>
        <dbReference type="ARBA" id="ARBA00022692"/>
    </source>
</evidence>
<evidence type="ECO:0000313" key="9">
    <source>
        <dbReference type="EMBL" id="CEM00953.1"/>
    </source>
</evidence>
<evidence type="ECO:0000256" key="4">
    <source>
        <dbReference type="ARBA" id="ARBA00022989"/>
    </source>
</evidence>
<dbReference type="VEuPathDB" id="CryptoDB:Vbra_20758"/>
<feature type="transmembrane region" description="Helical" evidence="8">
    <location>
        <begin position="101"/>
        <end position="122"/>
    </location>
</feature>
<feature type="transmembrane region" description="Helical" evidence="8">
    <location>
        <begin position="64"/>
        <end position="81"/>
    </location>
</feature>
<feature type="transmembrane region" description="Helical" evidence="8">
    <location>
        <begin position="799"/>
        <end position="826"/>
    </location>
</feature>
<dbReference type="CDD" id="cd06174">
    <property type="entry name" value="MFS"/>
    <property type="match status" value="1"/>
</dbReference>
<feature type="compositionally biased region" description="Low complexity" evidence="7">
    <location>
        <begin position="925"/>
        <end position="938"/>
    </location>
</feature>
<feature type="compositionally biased region" description="Basic and acidic residues" evidence="7">
    <location>
        <begin position="423"/>
        <end position="432"/>
    </location>
</feature>
<dbReference type="AlphaFoldDB" id="A0A0G4ET02"/>
<feature type="compositionally biased region" description="Low complexity" evidence="7">
    <location>
        <begin position="347"/>
        <end position="358"/>
    </location>
</feature>
<comment type="subcellular location">
    <subcellularLocation>
        <location evidence="1">Membrane</location>
        <topology evidence="1">Multi-pass membrane protein</topology>
    </subcellularLocation>
</comment>
<feature type="transmembrane region" description="Helical" evidence="8">
    <location>
        <begin position="772"/>
        <end position="793"/>
    </location>
</feature>
<accession>A0A0G4ET02</accession>
<dbReference type="OMA" id="CMGARIA"/>
<proteinExistence type="inferred from homology"/>
<feature type="region of interest" description="Disordered" evidence="7">
    <location>
        <begin position="616"/>
        <end position="641"/>
    </location>
</feature>
<gene>
    <name evidence="9" type="ORF">Vbra_20758</name>
</gene>
<feature type="compositionally biased region" description="Low complexity" evidence="7">
    <location>
        <begin position="328"/>
        <end position="337"/>
    </location>
</feature>
<comment type="similarity">
    <text evidence="6">Belongs to the major facilitator superfamily. Spinster (TC 2.A.1.49) family.</text>
</comment>
<feature type="region of interest" description="Disordered" evidence="7">
    <location>
        <begin position="558"/>
        <end position="578"/>
    </location>
</feature>
<keyword evidence="4 8" id="KW-1133">Transmembrane helix</keyword>
<dbReference type="InParanoid" id="A0A0G4ET02"/>
<keyword evidence="5 8" id="KW-0472">Membrane</keyword>
<feature type="transmembrane region" description="Helical" evidence="8">
    <location>
        <begin position="134"/>
        <end position="153"/>
    </location>
</feature>
<reference evidence="9 10" key="1">
    <citation type="submission" date="2014-11" db="EMBL/GenBank/DDBJ databases">
        <authorList>
            <person name="Zhu J."/>
            <person name="Qi W."/>
            <person name="Song R."/>
        </authorList>
    </citation>
    <scope>NUCLEOTIDE SEQUENCE [LARGE SCALE GENOMIC DNA]</scope>
</reference>
<protein>
    <recommendedName>
        <fullName evidence="11">Major facilitator superfamily (MFS) profile domain-containing protein</fullName>
    </recommendedName>
</protein>
<dbReference type="PANTHER" id="PTHR23505">
    <property type="entry name" value="SPINSTER"/>
    <property type="match status" value="1"/>
</dbReference>
<evidence type="ECO:0000256" key="8">
    <source>
        <dbReference type="SAM" id="Phobius"/>
    </source>
</evidence>
<feature type="transmembrane region" description="Helical" evidence="8">
    <location>
        <begin position="738"/>
        <end position="760"/>
    </location>
</feature>
<evidence type="ECO:0000256" key="6">
    <source>
        <dbReference type="ARBA" id="ARBA00024338"/>
    </source>
</evidence>
<dbReference type="Gene3D" id="1.20.1250.20">
    <property type="entry name" value="MFS general substrate transporter like domains"/>
    <property type="match status" value="2"/>
</dbReference>
<sequence>MGEQVEVTLKLEDVNMKEEEAIHGGMPPSPDSGAKELSPEARELSIMQQLERVKIGHPREDTRLIGWVFALVFTTAVFVNYDSGAIPAVLGEVESEFSFSFFELGLVGALPYVGLTSASLCVGRVLQGHTQRRFLFATLVANTLACLLLALSFRGWMVFASRFLIGFTQSAFVVYAPVWVDEFSPADRVSLWMGLLQAAAVVGVMVGYLMAGFLSTYAWNWRWSIGMQFLIMTPLTAALVILKAKYINIPDPRELQAAMERKASRNLEEIESQQRSRQGLKSMTGETQTATNDANHTEATERSLLDSDDQHGPESGHSGSSDRASPNSLRSTSPTSPLRRRGSHGQPGSRSLLPPGSSDHPHPQPQQHHHGRLGHHDSMGEEGALPPMTTTHSHGLGASVPSQPPEPSAASRPGLQSLPRGTHPSELRDREAGVIGRSTEGDSDHREDVNSTSGQSPASPQLPVSDHSSSGVHRRTQSGLPASSVGSVDPSGVGVFLVNKRKSTGSMAIDTSIAGSFAQYSSAAARVSHRMPVISPPWARSGFSRWELMSVGSSVGGSHHGAARGARSGSNVSEDTQYSGISSKHSMTFLVGAPSASVYVPLKLAVSQASPQGIHAHRRLLPPPGAGGSDTDSSGGRVPGPFVSFGPEPSMVSDVFPPRIPEAGELEEAAELAETQKEGRKGPGFRESLATLVMNPLYVWTVFSLCALYFVVTGIQFWTTEFLIAIYEVPRHVVVGAFAGTAATAPTLGVVLGGVSIDCVGGYRTKAGTIRTLFACCIYGLIATACGVTAGWLPVDKKLWVLVLALIWVLLFFGGAILPPATGMLINTVPLNMRFYASGISMCTYNILGYSAGAALPGALMTALGGLREGMKVIFAWSFFGLMGMAVAVFFACRDTDDQETLNRQESSDELGANKVAQAPPTTQSVPSSSRESSPSSRGHLAGTTGFEGLDQGSGQAANAGAMRTHLLPPNNSP</sequence>
<feature type="compositionally biased region" description="Polar residues" evidence="7">
    <location>
        <begin position="275"/>
        <end position="294"/>
    </location>
</feature>
<feature type="compositionally biased region" description="Basic and acidic residues" evidence="7">
    <location>
        <begin position="439"/>
        <end position="449"/>
    </location>
</feature>
<organism evidence="9 10">
    <name type="scientific">Vitrella brassicaformis (strain CCMP3155)</name>
    <dbReference type="NCBI Taxonomy" id="1169540"/>
    <lineage>
        <taxon>Eukaryota</taxon>
        <taxon>Sar</taxon>
        <taxon>Alveolata</taxon>
        <taxon>Colpodellida</taxon>
        <taxon>Vitrellaceae</taxon>
        <taxon>Vitrella</taxon>
    </lineage>
</organism>
<feature type="transmembrane region" description="Helical" evidence="8">
    <location>
        <begin position="159"/>
        <end position="179"/>
    </location>
</feature>
<dbReference type="PANTHER" id="PTHR23505:SF9">
    <property type="entry name" value="PROTEIN, PUTATIVE-RELATED"/>
    <property type="match status" value="1"/>
</dbReference>
<evidence type="ECO:0000256" key="7">
    <source>
        <dbReference type="SAM" id="MobiDB-lite"/>
    </source>
</evidence>
<feature type="transmembrane region" description="Helical" evidence="8">
    <location>
        <begin position="873"/>
        <end position="893"/>
    </location>
</feature>
<evidence type="ECO:0000256" key="1">
    <source>
        <dbReference type="ARBA" id="ARBA00004141"/>
    </source>
</evidence>
<dbReference type="GO" id="GO:0016020">
    <property type="term" value="C:membrane"/>
    <property type="evidence" value="ECO:0007669"/>
    <property type="project" value="UniProtKB-SubCell"/>
</dbReference>
<feature type="compositionally biased region" description="Basic and acidic residues" evidence="7">
    <location>
        <begin position="295"/>
        <end position="314"/>
    </location>
</feature>
<feature type="transmembrane region" description="Helical" evidence="8">
    <location>
        <begin position="847"/>
        <end position="867"/>
    </location>
</feature>
<feature type="compositionally biased region" description="Polar residues" evidence="7">
    <location>
        <begin position="450"/>
        <end position="459"/>
    </location>
</feature>
<keyword evidence="3 8" id="KW-0812">Transmembrane</keyword>
<feature type="compositionally biased region" description="Polar residues" evidence="7">
    <location>
        <begin position="466"/>
        <end position="481"/>
    </location>
</feature>
<dbReference type="Proteomes" id="UP000041254">
    <property type="component" value="Unassembled WGS sequence"/>
</dbReference>
<dbReference type="GO" id="GO:0022857">
    <property type="term" value="F:transmembrane transporter activity"/>
    <property type="evidence" value="ECO:0007669"/>
    <property type="project" value="InterPro"/>
</dbReference>
<dbReference type="EMBL" id="CDMY01000303">
    <property type="protein sequence ID" value="CEM00953.1"/>
    <property type="molecule type" value="Genomic_DNA"/>
</dbReference>